<gene>
    <name evidence="2" type="ORF">FEM03_17570</name>
</gene>
<evidence type="ECO:0000313" key="2">
    <source>
        <dbReference type="EMBL" id="TLD69452.1"/>
    </source>
</evidence>
<dbReference type="RefSeq" id="WP_138087594.1">
    <property type="nucleotide sequence ID" value="NZ_VAUV01000013.1"/>
</dbReference>
<protein>
    <recommendedName>
        <fullName evidence="4">Cell envelope integrity protein CreD</fullName>
    </recommendedName>
</protein>
<organism evidence="2 3">
    <name type="scientific">Phragmitibacter flavus</name>
    <dbReference type="NCBI Taxonomy" id="2576071"/>
    <lineage>
        <taxon>Bacteria</taxon>
        <taxon>Pseudomonadati</taxon>
        <taxon>Verrucomicrobiota</taxon>
        <taxon>Verrucomicrobiia</taxon>
        <taxon>Verrucomicrobiales</taxon>
        <taxon>Verrucomicrobiaceae</taxon>
        <taxon>Phragmitibacter</taxon>
    </lineage>
</organism>
<accession>A0A5R8KAW3</accession>
<proteinExistence type="predicted"/>
<sequence length="402" mass="43834">MLMKLGRMIAIGVVFWVVTFAWLLLGVRMSARSAIAKDEMGNEVREVWGPGLVQGHVEVSGMVQGSDVVRLESTQVEVDLKYRPQKRGLLWHRTYDVAFGLKGVVANGSESAQNVRLKLVLPEGNTSYDQFKFRVGEETETRVAAKNGVVETSVMIPAKSELPLEIGYVARGMDSWSYAFGTDVRLRDFGLKMRTDFEEISFPVGSSSPTLRTPAAEGEGWLLEWRYEDVLAARGIAMEMPGVVNAGPVVARITYFAPLSLLLFFGVVMVVGMLRGVDLHPVQYGLVAAGFFAFHALLGYLVDVMPLGWSFVIATLVSLALASGYLYLVKGKALAGPASAAQLVYLVLFSYSFFFEGFTGLTLTVIGVATLAGLMWATARVDWDGVVGSGRSMWIGGRKEEA</sequence>
<keyword evidence="1" id="KW-0472">Membrane</keyword>
<evidence type="ECO:0000256" key="1">
    <source>
        <dbReference type="SAM" id="Phobius"/>
    </source>
</evidence>
<evidence type="ECO:0008006" key="4">
    <source>
        <dbReference type="Google" id="ProtNLM"/>
    </source>
</evidence>
<feature type="transmembrane region" description="Helical" evidence="1">
    <location>
        <begin position="284"/>
        <end position="302"/>
    </location>
</feature>
<dbReference type="EMBL" id="VAUV01000013">
    <property type="protein sequence ID" value="TLD69452.1"/>
    <property type="molecule type" value="Genomic_DNA"/>
</dbReference>
<feature type="transmembrane region" description="Helical" evidence="1">
    <location>
        <begin position="255"/>
        <end position="277"/>
    </location>
</feature>
<dbReference type="OrthoDB" id="1522971at2"/>
<dbReference type="InterPro" id="IPR010364">
    <property type="entry name" value="Uncharacterised_IM_CreD"/>
</dbReference>
<name>A0A5R8KAW3_9BACT</name>
<keyword evidence="1" id="KW-0812">Transmembrane</keyword>
<dbReference type="Proteomes" id="UP000306196">
    <property type="component" value="Unassembled WGS sequence"/>
</dbReference>
<dbReference type="Pfam" id="PF06123">
    <property type="entry name" value="CreD"/>
    <property type="match status" value="1"/>
</dbReference>
<keyword evidence="3" id="KW-1185">Reference proteome</keyword>
<keyword evidence="1" id="KW-1133">Transmembrane helix</keyword>
<feature type="transmembrane region" description="Helical" evidence="1">
    <location>
        <begin position="335"/>
        <end position="354"/>
    </location>
</feature>
<dbReference type="AlphaFoldDB" id="A0A5R8KAW3"/>
<reference evidence="2 3" key="1">
    <citation type="submission" date="2019-05" db="EMBL/GenBank/DDBJ databases">
        <title>Verrucobacter flavum gen. nov., sp. nov. a new member of the family Verrucomicrobiaceae.</title>
        <authorList>
            <person name="Szuroczki S."/>
            <person name="Abbaszade G."/>
            <person name="Szabo A."/>
            <person name="Felfoldi T."/>
            <person name="Schumann P."/>
            <person name="Boka K."/>
            <person name="Keki Z."/>
            <person name="Toumi M."/>
            <person name="Toth E."/>
        </authorList>
    </citation>
    <scope>NUCLEOTIDE SEQUENCE [LARGE SCALE GENOMIC DNA]</scope>
    <source>
        <strain evidence="2 3">MG-N-17</strain>
    </source>
</reference>
<comment type="caution">
    <text evidence="2">The sequence shown here is derived from an EMBL/GenBank/DDBJ whole genome shotgun (WGS) entry which is preliminary data.</text>
</comment>
<evidence type="ECO:0000313" key="3">
    <source>
        <dbReference type="Proteomes" id="UP000306196"/>
    </source>
</evidence>
<feature type="transmembrane region" description="Helical" evidence="1">
    <location>
        <begin position="360"/>
        <end position="379"/>
    </location>
</feature>
<feature type="transmembrane region" description="Helical" evidence="1">
    <location>
        <begin position="308"/>
        <end position="328"/>
    </location>
</feature>